<evidence type="ECO:0000313" key="9">
    <source>
        <dbReference type="EMBL" id="RTE67391.1"/>
    </source>
</evidence>
<gene>
    <name evidence="9" type="ORF">EH243_00095</name>
</gene>
<dbReference type="InterPro" id="IPR058240">
    <property type="entry name" value="rSAM_sf"/>
</dbReference>
<organism evidence="9 10">
    <name type="scientific">Amphritea opalescens</name>
    <dbReference type="NCBI Taxonomy" id="2490544"/>
    <lineage>
        <taxon>Bacteria</taxon>
        <taxon>Pseudomonadati</taxon>
        <taxon>Pseudomonadota</taxon>
        <taxon>Gammaproteobacteria</taxon>
        <taxon>Oceanospirillales</taxon>
        <taxon>Oceanospirillaceae</taxon>
        <taxon>Amphritea</taxon>
    </lineage>
</organism>
<evidence type="ECO:0000256" key="4">
    <source>
        <dbReference type="ARBA" id="ARBA00022723"/>
    </source>
</evidence>
<keyword evidence="4" id="KW-0479">Metal-binding</keyword>
<dbReference type="InterPro" id="IPR007197">
    <property type="entry name" value="rSAM"/>
</dbReference>
<evidence type="ECO:0000313" key="10">
    <source>
        <dbReference type="Proteomes" id="UP000283087"/>
    </source>
</evidence>
<dbReference type="GO" id="GO:0051539">
    <property type="term" value="F:4 iron, 4 sulfur cluster binding"/>
    <property type="evidence" value="ECO:0007669"/>
    <property type="project" value="UniProtKB-KW"/>
</dbReference>
<evidence type="ECO:0000256" key="3">
    <source>
        <dbReference type="ARBA" id="ARBA00022691"/>
    </source>
</evidence>
<dbReference type="CDD" id="cd01335">
    <property type="entry name" value="Radical_SAM"/>
    <property type="match status" value="1"/>
</dbReference>
<dbReference type="SFLD" id="SFLDS00029">
    <property type="entry name" value="Radical_SAM"/>
    <property type="match status" value="1"/>
</dbReference>
<comment type="cofactor">
    <cofactor evidence="1">
        <name>[4Fe-4S] cluster</name>
        <dbReference type="ChEBI" id="CHEBI:49883"/>
    </cofactor>
</comment>
<dbReference type="PANTHER" id="PTHR42836">
    <property type="entry name" value="7-CARBOXY-7-DEAZAGUANINE SYNTHASE"/>
    <property type="match status" value="1"/>
</dbReference>
<sequence length="234" mass="25824">MHSLKHSAEQGLTEHSLDTLRPNRSHPATHANTKAHDETLVYQIGHNLYINLTDRCTLSCQFCPKHNGCTDVKGYDLTLDVRPSAQQIIALIADPSRYDCIVFCGYGEPTLRLKPLLEIAHWVKQHGGNTRLNTDGLGNLVNKRNILPELSECIDALSISLNAHNEAVYIQHCQPALQGSYEAMLAFVALAPHYIKEVSASAINGLEGVDIAACRQLAESYGVQFKQRELDVVG</sequence>
<dbReference type="RefSeq" id="WP_126156601.1">
    <property type="nucleotide sequence ID" value="NZ_RQXW01000001.1"/>
</dbReference>
<dbReference type="PANTHER" id="PTHR42836:SF1">
    <property type="entry name" value="7-CARBOXY-7-DEAZAGUANINE SYNTHASE"/>
    <property type="match status" value="1"/>
</dbReference>
<evidence type="ECO:0000259" key="8">
    <source>
        <dbReference type="Pfam" id="PF04055"/>
    </source>
</evidence>
<evidence type="ECO:0000256" key="6">
    <source>
        <dbReference type="ARBA" id="ARBA00023014"/>
    </source>
</evidence>
<proteinExistence type="predicted"/>
<comment type="caution">
    <text evidence="9">The sequence shown here is derived from an EMBL/GenBank/DDBJ whole genome shotgun (WGS) entry which is preliminary data.</text>
</comment>
<protein>
    <submittedName>
        <fullName evidence="9">4Fe-4S cluster-binding domain-containing protein</fullName>
    </submittedName>
</protein>
<evidence type="ECO:0000256" key="2">
    <source>
        <dbReference type="ARBA" id="ARBA00022485"/>
    </source>
</evidence>
<feature type="region of interest" description="Disordered" evidence="7">
    <location>
        <begin position="1"/>
        <end position="32"/>
    </location>
</feature>
<dbReference type="Gene3D" id="3.20.20.70">
    <property type="entry name" value="Aldolase class I"/>
    <property type="match status" value="1"/>
</dbReference>
<dbReference type="Pfam" id="PF04055">
    <property type="entry name" value="Radical_SAM"/>
    <property type="match status" value="1"/>
</dbReference>
<dbReference type="AlphaFoldDB" id="A0A430KV51"/>
<keyword evidence="5" id="KW-0408">Iron</keyword>
<dbReference type="Proteomes" id="UP000283087">
    <property type="component" value="Unassembled WGS sequence"/>
</dbReference>
<name>A0A430KV51_9GAMM</name>
<dbReference type="SUPFAM" id="SSF102114">
    <property type="entry name" value="Radical SAM enzymes"/>
    <property type="match status" value="1"/>
</dbReference>
<reference evidence="9 10" key="1">
    <citation type="submission" date="2018-11" db="EMBL/GenBank/DDBJ databases">
        <title>The draft genome sequence of Amphritea opalescens ANRC-JH13T.</title>
        <authorList>
            <person name="Fang Z."/>
            <person name="Zhang Y."/>
            <person name="Han X."/>
        </authorList>
    </citation>
    <scope>NUCLEOTIDE SEQUENCE [LARGE SCALE GENOMIC DNA]</scope>
    <source>
        <strain evidence="9 10">ANRC-JH13</strain>
    </source>
</reference>
<evidence type="ECO:0000256" key="1">
    <source>
        <dbReference type="ARBA" id="ARBA00001966"/>
    </source>
</evidence>
<dbReference type="OrthoDB" id="6258756at2"/>
<dbReference type="GO" id="GO:0046872">
    <property type="term" value="F:metal ion binding"/>
    <property type="evidence" value="ECO:0007669"/>
    <property type="project" value="UniProtKB-KW"/>
</dbReference>
<accession>A0A430KV51</accession>
<dbReference type="InterPro" id="IPR023821">
    <property type="entry name" value="rSAM_TatD-assoc"/>
</dbReference>
<keyword evidence="3" id="KW-0949">S-adenosyl-L-methionine</keyword>
<evidence type="ECO:0000256" key="5">
    <source>
        <dbReference type="ARBA" id="ARBA00023004"/>
    </source>
</evidence>
<evidence type="ECO:0000256" key="7">
    <source>
        <dbReference type="SAM" id="MobiDB-lite"/>
    </source>
</evidence>
<dbReference type="GO" id="GO:0003824">
    <property type="term" value="F:catalytic activity"/>
    <property type="evidence" value="ECO:0007669"/>
    <property type="project" value="InterPro"/>
</dbReference>
<feature type="domain" description="Radical SAM core" evidence="8">
    <location>
        <begin position="50"/>
        <end position="214"/>
    </location>
</feature>
<keyword evidence="2" id="KW-0004">4Fe-4S</keyword>
<dbReference type="EMBL" id="RQXW01000001">
    <property type="protein sequence ID" value="RTE67391.1"/>
    <property type="molecule type" value="Genomic_DNA"/>
</dbReference>
<keyword evidence="6" id="KW-0411">Iron-sulfur</keyword>
<keyword evidence="10" id="KW-1185">Reference proteome</keyword>
<dbReference type="InterPro" id="IPR013785">
    <property type="entry name" value="Aldolase_TIM"/>
</dbReference>
<dbReference type="NCBIfam" id="TIGR04038">
    <property type="entry name" value="tatD_link_rSAM"/>
    <property type="match status" value="1"/>
</dbReference>
<dbReference type="SFLD" id="SFLDG01111">
    <property type="entry name" value="Uncharacterised_Radical_SAM_Su"/>
    <property type="match status" value="1"/>
</dbReference>